<reference evidence="1" key="2">
    <citation type="submission" date="2015-06" db="UniProtKB">
        <authorList>
            <consortium name="EnsemblPlants"/>
        </authorList>
    </citation>
    <scope>IDENTIFICATION</scope>
    <source>
        <strain evidence="1">DM1-3 516 R44</strain>
    </source>
</reference>
<accession>M1DB63</accession>
<keyword evidence="2" id="KW-1185">Reference proteome</keyword>
<dbReference type="InParanoid" id="M1DB63"/>
<dbReference type="AlphaFoldDB" id="M1DB63"/>
<evidence type="ECO:0000313" key="2">
    <source>
        <dbReference type="Proteomes" id="UP000011115"/>
    </source>
</evidence>
<evidence type="ECO:0000313" key="1">
    <source>
        <dbReference type="EnsemblPlants" id="PGSC0003DMT400086180"/>
    </source>
</evidence>
<sequence>MVNTQELEAQRQRLGLEVETTARGAQQNVVNNPPKLMDEVAKKNRAWQTRDAEVEDLEVTFGLSNEQRRRDEERDQDMAHMQTQMDLLTKHIMELKLKSGAQEEAGFVETEEGIISDDTMVQYVHLHEFDPAERQQLIDCFHSMWTVNRSKDFFKNGILNKSGGFKNRPIMPETRVVVADIKSFPDIYRIFQQHQFEWMNNTPDPRVLCFICSHNDELCF</sequence>
<dbReference type="Gramene" id="PGSC0003DMT400086180">
    <property type="protein sequence ID" value="PGSC0003DMT400086180"/>
    <property type="gene ID" value="PGSC0003DMG400035751"/>
</dbReference>
<dbReference type="Proteomes" id="UP000011115">
    <property type="component" value="Unassembled WGS sequence"/>
</dbReference>
<protein>
    <submittedName>
        <fullName evidence="1">Uncharacterized protein</fullName>
    </submittedName>
</protein>
<name>M1DB63_SOLTU</name>
<proteinExistence type="predicted"/>
<organism evidence="1 2">
    <name type="scientific">Solanum tuberosum</name>
    <name type="common">Potato</name>
    <dbReference type="NCBI Taxonomy" id="4113"/>
    <lineage>
        <taxon>Eukaryota</taxon>
        <taxon>Viridiplantae</taxon>
        <taxon>Streptophyta</taxon>
        <taxon>Embryophyta</taxon>
        <taxon>Tracheophyta</taxon>
        <taxon>Spermatophyta</taxon>
        <taxon>Magnoliopsida</taxon>
        <taxon>eudicotyledons</taxon>
        <taxon>Gunneridae</taxon>
        <taxon>Pentapetalae</taxon>
        <taxon>asterids</taxon>
        <taxon>lamiids</taxon>
        <taxon>Solanales</taxon>
        <taxon>Solanaceae</taxon>
        <taxon>Solanoideae</taxon>
        <taxon>Solaneae</taxon>
        <taxon>Solanum</taxon>
    </lineage>
</organism>
<reference evidence="2" key="1">
    <citation type="journal article" date="2011" name="Nature">
        <title>Genome sequence and analysis of the tuber crop potato.</title>
        <authorList>
            <consortium name="The Potato Genome Sequencing Consortium"/>
        </authorList>
    </citation>
    <scope>NUCLEOTIDE SEQUENCE [LARGE SCALE GENOMIC DNA]</scope>
    <source>
        <strain evidence="2">cv. DM1-3 516 R44</strain>
    </source>
</reference>
<dbReference type="HOGENOM" id="CLU_072932_2_0_1"/>
<dbReference type="EnsemblPlants" id="PGSC0003DMT400086180">
    <property type="protein sequence ID" value="PGSC0003DMT400086180"/>
    <property type="gene ID" value="PGSC0003DMG400035751"/>
</dbReference>
<dbReference type="PaxDb" id="4113-PGSC0003DMT400086180"/>